<dbReference type="EMBL" id="CP018477">
    <property type="protein sequence ID" value="ASV76170.1"/>
    <property type="molecule type" value="Genomic_DNA"/>
</dbReference>
<dbReference type="KEGG" id="ttf:THTE_3569"/>
<evidence type="ECO:0000313" key="2">
    <source>
        <dbReference type="Proteomes" id="UP000215086"/>
    </source>
</evidence>
<dbReference type="AlphaFoldDB" id="A0A286RJM2"/>
<gene>
    <name evidence="1" type="ORF">THTE_3569</name>
</gene>
<sequence>MVGAIHESPWAEHGASQIDGVSVGAIHELPLPVVTCPYRDL</sequence>
<proteinExistence type="predicted"/>
<protein>
    <submittedName>
        <fullName evidence="1">Uncharacterized protein</fullName>
    </submittedName>
</protein>
<reference evidence="1 2" key="1">
    <citation type="journal article" name="Front. Microbiol.">
        <title>Sugar Metabolism of the First Thermophilic Planctomycete Thermogutta terrifontis: Comparative Genomic and Transcriptomic Approaches.</title>
        <authorList>
            <person name="Elcheninov A.G."/>
            <person name="Menzel P."/>
            <person name="Gudbergsdottir S.R."/>
            <person name="Slesarev A.I."/>
            <person name="Kadnikov V.V."/>
            <person name="Krogh A."/>
            <person name="Bonch-Osmolovskaya E.A."/>
            <person name="Peng X."/>
            <person name="Kublanov I.V."/>
        </authorList>
    </citation>
    <scope>NUCLEOTIDE SEQUENCE [LARGE SCALE GENOMIC DNA]</scope>
    <source>
        <strain evidence="1 2">R1</strain>
    </source>
</reference>
<organism evidence="1 2">
    <name type="scientific">Thermogutta terrifontis</name>
    <dbReference type="NCBI Taxonomy" id="1331910"/>
    <lineage>
        <taxon>Bacteria</taxon>
        <taxon>Pseudomonadati</taxon>
        <taxon>Planctomycetota</taxon>
        <taxon>Planctomycetia</taxon>
        <taxon>Pirellulales</taxon>
        <taxon>Thermoguttaceae</taxon>
        <taxon>Thermogutta</taxon>
    </lineage>
</organism>
<evidence type="ECO:0000313" key="1">
    <source>
        <dbReference type="EMBL" id="ASV76170.1"/>
    </source>
</evidence>
<dbReference type="Proteomes" id="UP000215086">
    <property type="component" value="Chromosome"/>
</dbReference>
<name>A0A286RJM2_9BACT</name>
<keyword evidence="2" id="KW-1185">Reference proteome</keyword>
<accession>A0A286RJM2</accession>